<dbReference type="EMBL" id="QSCO01000012">
    <property type="protein sequence ID" value="RGY06508.1"/>
    <property type="molecule type" value="Genomic_DNA"/>
</dbReference>
<dbReference type="PROSITE" id="PS50943">
    <property type="entry name" value="HTH_CROC1"/>
    <property type="match status" value="1"/>
</dbReference>
<evidence type="ECO:0000313" key="3">
    <source>
        <dbReference type="EMBL" id="RGU54421.1"/>
    </source>
</evidence>
<keyword evidence="1" id="KW-0238">DNA-binding</keyword>
<dbReference type="RefSeq" id="WP_087394182.1">
    <property type="nucleotide sequence ID" value="NZ_JABWDG010000045.1"/>
</dbReference>
<evidence type="ECO:0000313" key="4">
    <source>
        <dbReference type="EMBL" id="RGV21398.1"/>
    </source>
</evidence>
<name>A0A412TKX9_9BACT</name>
<evidence type="ECO:0000259" key="2">
    <source>
        <dbReference type="PROSITE" id="PS50943"/>
    </source>
</evidence>
<reference evidence="6 7" key="1">
    <citation type="submission" date="2018-08" db="EMBL/GenBank/DDBJ databases">
        <title>A genome reference for cultivated species of the human gut microbiota.</title>
        <authorList>
            <person name="Zou Y."/>
            <person name="Xue W."/>
            <person name="Luo G."/>
        </authorList>
    </citation>
    <scope>NUCLEOTIDE SEQUENCE [LARGE SCALE GENOMIC DNA]</scope>
    <source>
        <strain evidence="4 6">AF14-6AC</strain>
        <strain evidence="3 7">AF16-14</strain>
        <strain evidence="5 8">OF03-11</strain>
    </source>
</reference>
<gene>
    <name evidence="4" type="ORF">DWW24_15025</name>
    <name evidence="3" type="ORF">DWW57_16245</name>
    <name evidence="5" type="ORF">DXA53_10025</name>
</gene>
<dbReference type="Pfam" id="PF01381">
    <property type="entry name" value="HTH_3"/>
    <property type="match status" value="1"/>
</dbReference>
<sequence length="82" mass="9595">MNRKKEKIDLFVIESVKKRRKELNLTQEQLADEVGFSNTFISERESGIKRYNISHLNKLAIALKCSPKDFLPNEPFKEDAKK</sequence>
<organism evidence="3 7">
    <name type="scientific">Odoribacter splanchnicus</name>
    <dbReference type="NCBI Taxonomy" id="28118"/>
    <lineage>
        <taxon>Bacteria</taxon>
        <taxon>Pseudomonadati</taxon>
        <taxon>Bacteroidota</taxon>
        <taxon>Bacteroidia</taxon>
        <taxon>Bacteroidales</taxon>
        <taxon>Odoribacteraceae</taxon>
        <taxon>Odoribacter</taxon>
    </lineage>
</organism>
<comment type="caution">
    <text evidence="3">The sequence shown here is derived from an EMBL/GenBank/DDBJ whole genome shotgun (WGS) entry which is preliminary data.</text>
</comment>
<dbReference type="Proteomes" id="UP000284243">
    <property type="component" value="Unassembled WGS sequence"/>
</dbReference>
<dbReference type="GO" id="GO:0003677">
    <property type="term" value="F:DNA binding"/>
    <property type="evidence" value="ECO:0007669"/>
    <property type="project" value="UniProtKB-KW"/>
</dbReference>
<protein>
    <submittedName>
        <fullName evidence="3">XRE family transcriptional regulator</fullName>
    </submittedName>
</protein>
<dbReference type="PANTHER" id="PTHR46797">
    <property type="entry name" value="HTH-TYPE TRANSCRIPTIONAL REGULATOR"/>
    <property type="match status" value="1"/>
</dbReference>
<evidence type="ECO:0000256" key="1">
    <source>
        <dbReference type="ARBA" id="ARBA00023125"/>
    </source>
</evidence>
<dbReference type="InterPro" id="IPR010982">
    <property type="entry name" value="Lambda_DNA-bd_dom_sf"/>
</dbReference>
<dbReference type="PANTHER" id="PTHR46797:SF1">
    <property type="entry name" value="METHYLPHOSPHONATE SYNTHASE"/>
    <property type="match status" value="1"/>
</dbReference>
<dbReference type="SUPFAM" id="SSF47413">
    <property type="entry name" value="lambda repressor-like DNA-binding domains"/>
    <property type="match status" value="1"/>
</dbReference>
<dbReference type="InterPro" id="IPR001387">
    <property type="entry name" value="Cro/C1-type_HTH"/>
</dbReference>
<dbReference type="GO" id="GO:0003700">
    <property type="term" value="F:DNA-binding transcription factor activity"/>
    <property type="evidence" value="ECO:0007669"/>
    <property type="project" value="TreeGrafter"/>
</dbReference>
<evidence type="ECO:0000313" key="7">
    <source>
        <dbReference type="Proteomes" id="UP000284243"/>
    </source>
</evidence>
<dbReference type="Proteomes" id="UP000284434">
    <property type="component" value="Unassembled WGS sequence"/>
</dbReference>
<dbReference type="InterPro" id="IPR050807">
    <property type="entry name" value="TransReg_Diox_bact_type"/>
</dbReference>
<accession>A0A412TKX9</accession>
<dbReference type="EMBL" id="QRYW01000035">
    <property type="protein sequence ID" value="RGV21398.1"/>
    <property type="molecule type" value="Genomic_DNA"/>
</dbReference>
<dbReference type="Proteomes" id="UP000283426">
    <property type="component" value="Unassembled WGS sequence"/>
</dbReference>
<dbReference type="Gene3D" id="1.10.260.40">
    <property type="entry name" value="lambda repressor-like DNA-binding domains"/>
    <property type="match status" value="1"/>
</dbReference>
<dbReference type="SMART" id="SM00530">
    <property type="entry name" value="HTH_XRE"/>
    <property type="match status" value="1"/>
</dbReference>
<proteinExistence type="predicted"/>
<dbReference type="EMBL" id="QRYC01000031">
    <property type="protein sequence ID" value="RGU54421.1"/>
    <property type="molecule type" value="Genomic_DNA"/>
</dbReference>
<dbReference type="AlphaFoldDB" id="A0A412TKX9"/>
<evidence type="ECO:0000313" key="5">
    <source>
        <dbReference type="EMBL" id="RGY06508.1"/>
    </source>
</evidence>
<dbReference type="GO" id="GO:0005829">
    <property type="term" value="C:cytosol"/>
    <property type="evidence" value="ECO:0007669"/>
    <property type="project" value="TreeGrafter"/>
</dbReference>
<dbReference type="CDD" id="cd00093">
    <property type="entry name" value="HTH_XRE"/>
    <property type="match status" value="1"/>
</dbReference>
<evidence type="ECO:0000313" key="8">
    <source>
        <dbReference type="Proteomes" id="UP000284434"/>
    </source>
</evidence>
<feature type="domain" description="HTH cro/C1-type" evidence="2">
    <location>
        <begin position="16"/>
        <end position="70"/>
    </location>
</feature>
<evidence type="ECO:0000313" key="6">
    <source>
        <dbReference type="Proteomes" id="UP000283426"/>
    </source>
</evidence>